<comment type="caution">
    <text evidence="3">The sequence shown here is derived from an EMBL/GenBank/DDBJ whole genome shotgun (WGS) entry which is preliminary data.</text>
</comment>
<dbReference type="Pfam" id="PF01478">
    <property type="entry name" value="Peptidase_A24"/>
    <property type="match status" value="1"/>
</dbReference>
<protein>
    <recommendedName>
        <fullName evidence="2">Prepilin type IV endopeptidase peptidase domain-containing protein</fullName>
    </recommendedName>
</protein>
<dbReference type="EMBL" id="AJWN02000058">
    <property type="protein sequence ID" value="OEE60842.1"/>
    <property type="molecule type" value="Genomic_DNA"/>
</dbReference>
<reference evidence="3 4" key="1">
    <citation type="journal article" date="2012" name="Science">
        <title>Ecological populations of bacteria act as socially cohesive units of antibiotic production and resistance.</title>
        <authorList>
            <person name="Cordero O.X."/>
            <person name="Wildschutte H."/>
            <person name="Kirkup B."/>
            <person name="Proehl S."/>
            <person name="Ngo L."/>
            <person name="Hussain F."/>
            <person name="Le Roux F."/>
            <person name="Mincer T."/>
            <person name="Polz M.F."/>
        </authorList>
    </citation>
    <scope>NUCLEOTIDE SEQUENCE [LARGE SCALE GENOMIC DNA]</scope>
    <source>
        <strain evidence="3 4">FF-454</strain>
    </source>
</reference>
<keyword evidence="1" id="KW-0812">Transmembrane</keyword>
<dbReference type="GO" id="GO:0004190">
    <property type="term" value="F:aspartic-type endopeptidase activity"/>
    <property type="evidence" value="ECO:0007669"/>
    <property type="project" value="InterPro"/>
</dbReference>
<dbReference type="AlphaFoldDB" id="A0A1E5C6M4"/>
<gene>
    <name evidence="3" type="ORF">A1OK_09895</name>
</gene>
<organism evidence="3 4">
    <name type="scientific">Enterovibrio norvegicus FF-454</name>
    <dbReference type="NCBI Taxonomy" id="1185651"/>
    <lineage>
        <taxon>Bacteria</taxon>
        <taxon>Pseudomonadati</taxon>
        <taxon>Pseudomonadota</taxon>
        <taxon>Gammaproteobacteria</taxon>
        <taxon>Vibrionales</taxon>
        <taxon>Vibrionaceae</taxon>
        <taxon>Enterovibrio</taxon>
    </lineage>
</organism>
<dbReference type="GO" id="GO:0016020">
    <property type="term" value="C:membrane"/>
    <property type="evidence" value="ECO:0007669"/>
    <property type="project" value="InterPro"/>
</dbReference>
<keyword evidence="1" id="KW-1133">Transmembrane helix</keyword>
<evidence type="ECO:0000313" key="4">
    <source>
        <dbReference type="Proteomes" id="UP000095039"/>
    </source>
</evidence>
<feature type="transmembrane region" description="Helical" evidence="1">
    <location>
        <begin position="108"/>
        <end position="125"/>
    </location>
</feature>
<evidence type="ECO:0000259" key="2">
    <source>
        <dbReference type="Pfam" id="PF01478"/>
    </source>
</evidence>
<accession>A0A1E5C6M4</accession>
<dbReference type="Proteomes" id="UP000095039">
    <property type="component" value="Unassembled WGS sequence"/>
</dbReference>
<feature type="transmembrane region" description="Helical" evidence="1">
    <location>
        <begin position="12"/>
        <end position="28"/>
    </location>
</feature>
<evidence type="ECO:0000313" key="3">
    <source>
        <dbReference type="EMBL" id="OEE60842.1"/>
    </source>
</evidence>
<feature type="domain" description="Prepilin type IV endopeptidase peptidase" evidence="2">
    <location>
        <begin position="2"/>
        <end position="91"/>
    </location>
</feature>
<dbReference type="InterPro" id="IPR000045">
    <property type="entry name" value="Prepilin_IV_endopep_pep"/>
</dbReference>
<feature type="transmembrane region" description="Helical" evidence="1">
    <location>
        <begin position="74"/>
        <end position="96"/>
    </location>
</feature>
<evidence type="ECO:0000256" key="1">
    <source>
        <dbReference type="SAM" id="Phobius"/>
    </source>
</evidence>
<feature type="transmembrane region" description="Helical" evidence="1">
    <location>
        <begin position="34"/>
        <end position="54"/>
    </location>
</feature>
<sequence>MATDILHRKISNKLCFGILLTCLLLAFFEQKLQLHVYQSLSVVAIGLVLFYFGILGAGDTKLFSAYALIIDTQYFSLTIFIISFLGAITALVILVMQFISENKTNKGVPYGVPIVVASLFSIYLSKLN</sequence>
<keyword evidence="1" id="KW-0472">Membrane</keyword>
<dbReference type="Gene3D" id="1.20.120.1220">
    <property type="match status" value="1"/>
</dbReference>
<name>A0A1E5C6M4_9GAMM</name>
<proteinExistence type="predicted"/>
<keyword evidence="4" id="KW-1185">Reference proteome</keyword>